<dbReference type="RefSeq" id="WP_186410566.1">
    <property type="nucleotide sequence ID" value="NZ_FLQY01000105.1"/>
</dbReference>
<evidence type="ECO:0000313" key="3">
    <source>
        <dbReference type="Proteomes" id="UP000199600"/>
    </source>
</evidence>
<feature type="transmembrane region" description="Helical" evidence="1">
    <location>
        <begin position="220"/>
        <end position="243"/>
    </location>
</feature>
<dbReference type="Proteomes" id="UP000199600">
    <property type="component" value="Unassembled WGS sequence"/>
</dbReference>
<evidence type="ECO:0000256" key="1">
    <source>
        <dbReference type="SAM" id="Phobius"/>
    </source>
</evidence>
<feature type="transmembrane region" description="Helical" evidence="1">
    <location>
        <begin position="83"/>
        <end position="105"/>
    </location>
</feature>
<feature type="transmembrane region" description="Helical" evidence="1">
    <location>
        <begin position="43"/>
        <end position="62"/>
    </location>
</feature>
<proteinExistence type="predicted"/>
<gene>
    <name evidence="2" type="ORF">PROAA_1930004</name>
</gene>
<dbReference type="AlphaFoldDB" id="A0A1A8XRL6"/>
<keyword evidence="1" id="KW-1133">Transmembrane helix</keyword>
<accession>A0A1A8XRL6</accession>
<name>A0A1A8XRL6_9RHOO</name>
<feature type="transmembrane region" description="Helical" evidence="1">
    <location>
        <begin position="111"/>
        <end position="134"/>
    </location>
</feature>
<keyword evidence="1" id="KW-0812">Transmembrane</keyword>
<evidence type="ECO:0000313" key="2">
    <source>
        <dbReference type="EMBL" id="SBT06603.1"/>
    </source>
</evidence>
<dbReference type="InterPro" id="IPR030802">
    <property type="entry name" value="Permease_MalE"/>
</dbReference>
<dbReference type="Pfam" id="PF02405">
    <property type="entry name" value="MlaE"/>
    <property type="match status" value="1"/>
</dbReference>
<dbReference type="EMBL" id="FLQY01000105">
    <property type="protein sequence ID" value="SBT06603.1"/>
    <property type="molecule type" value="Genomic_DNA"/>
</dbReference>
<feature type="transmembrane region" description="Helical" evidence="1">
    <location>
        <begin position="172"/>
        <end position="200"/>
    </location>
</feature>
<keyword evidence="1" id="KW-0472">Membrane</keyword>
<keyword evidence="3" id="KW-1185">Reference proteome</keyword>
<reference evidence="2 3" key="1">
    <citation type="submission" date="2016-06" db="EMBL/GenBank/DDBJ databases">
        <authorList>
            <person name="Kjaerup R.B."/>
            <person name="Dalgaard T.S."/>
            <person name="Juul-Madsen H.R."/>
        </authorList>
    </citation>
    <scope>NUCLEOTIDE SEQUENCE [LARGE SCALE GENOMIC DNA]</scope>
    <source>
        <strain evidence="2">2</strain>
    </source>
</reference>
<protein>
    <submittedName>
        <fullName evidence="2">ABC-type transport system ipermease component</fullName>
    </submittedName>
</protein>
<organism evidence="2 3">
    <name type="scientific">Candidatus Propionivibrio aalborgensis</name>
    <dbReference type="NCBI Taxonomy" id="1860101"/>
    <lineage>
        <taxon>Bacteria</taxon>
        <taxon>Pseudomonadati</taxon>
        <taxon>Pseudomonadota</taxon>
        <taxon>Betaproteobacteria</taxon>
        <taxon>Rhodocyclales</taxon>
        <taxon>Rhodocyclaceae</taxon>
        <taxon>Propionivibrio</taxon>
    </lineage>
</organism>
<dbReference type="GO" id="GO:0043190">
    <property type="term" value="C:ATP-binding cassette (ABC) transporter complex"/>
    <property type="evidence" value="ECO:0007669"/>
    <property type="project" value="InterPro"/>
</dbReference>
<sequence>MNWYHLRMSETNFPAHAAGGGSGRKPNGKSGGLFSGVTGWWRLIHFGALLVAMALSPSTYSLRNRLAVSTQICQTAAQILPRFVLFSALISLVLIHIVVVTAQSYGLSQFALGMVIRVLVVELLPLSAALFVALRSDLGSAAELAAIRRQTASAPLRGVEMDNWRQAILPRVVASIVAVVSLVALSGGLALVLGYLGVYGFTPWGVSSFTRTVGQVFEPIVIMSLGLKTTFFALAVAIIPAVARQENSHHVQSASGDAQQGRQRLFIVLIAIETLSLAVEFF</sequence>